<dbReference type="EMBL" id="UINC01000977">
    <property type="protein sequence ID" value="SUZ66174.1"/>
    <property type="molecule type" value="Genomic_DNA"/>
</dbReference>
<dbReference type="UniPathway" id="UPA00070">
    <property type="reaction ID" value="UER00119"/>
</dbReference>
<evidence type="ECO:0000256" key="1">
    <source>
        <dbReference type="ARBA" id="ARBA00004889"/>
    </source>
</evidence>
<keyword evidence="3" id="KW-0328">Glycosyltransferase</keyword>
<dbReference type="InterPro" id="IPR023031">
    <property type="entry name" value="OPRT"/>
</dbReference>
<dbReference type="Gene3D" id="3.40.50.2020">
    <property type="match status" value="1"/>
</dbReference>
<organism evidence="6">
    <name type="scientific">marine metagenome</name>
    <dbReference type="NCBI Taxonomy" id="408172"/>
    <lineage>
        <taxon>unclassified sequences</taxon>
        <taxon>metagenomes</taxon>
        <taxon>ecological metagenomes</taxon>
    </lineage>
</organism>
<dbReference type="GO" id="GO:0004588">
    <property type="term" value="F:orotate phosphoribosyltransferase activity"/>
    <property type="evidence" value="ECO:0007669"/>
    <property type="project" value="UniProtKB-EC"/>
</dbReference>
<keyword evidence="4" id="KW-0808">Transferase</keyword>
<accession>A0A381PHR9</accession>
<dbReference type="NCBIfam" id="TIGR00336">
    <property type="entry name" value="pyrE"/>
    <property type="match status" value="1"/>
</dbReference>
<dbReference type="HAMAP" id="MF_01208">
    <property type="entry name" value="PyrE"/>
    <property type="match status" value="1"/>
</dbReference>
<dbReference type="GO" id="GO:0019856">
    <property type="term" value="P:pyrimidine nucleobase biosynthetic process"/>
    <property type="evidence" value="ECO:0007669"/>
    <property type="project" value="TreeGrafter"/>
</dbReference>
<dbReference type="CDD" id="cd06223">
    <property type="entry name" value="PRTases_typeI"/>
    <property type="match status" value="1"/>
</dbReference>
<dbReference type="InterPro" id="IPR029057">
    <property type="entry name" value="PRTase-like"/>
</dbReference>
<gene>
    <name evidence="6" type="ORF">METZ01_LOCUS19028</name>
</gene>
<evidence type="ECO:0000256" key="2">
    <source>
        <dbReference type="ARBA" id="ARBA00011971"/>
    </source>
</evidence>
<sequence length="167" mass="17527">VRTGDFVLKSGRRSNWFIDGKQTACRPEGIKLVADVILSEIQGLDAIGGLTMGADPVAYGVAAIAADRGVPIRSFSIRKEAKDHGVEGRVAGALSRGDRVAIMEDVVTRGVSPLEAAEVVRAFGAEPVMIIAIVDRGGTCGALAKQAGIEFYPLLTALDLGFEYEGP</sequence>
<comment type="pathway">
    <text evidence="1">Pyrimidine metabolism; UMP biosynthesis via de novo pathway; UMP from orotate: step 1/2.</text>
</comment>
<dbReference type="EC" id="2.4.2.10" evidence="2"/>
<evidence type="ECO:0000256" key="4">
    <source>
        <dbReference type="ARBA" id="ARBA00022679"/>
    </source>
</evidence>
<name>A0A381PHR9_9ZZZZ</name>
<evidence type="ECO:0000256" key="5">
    <source>
        <dbReference type="ARBA" id="ARBA00022975"/>
    </source>
</evidence>
<evidence type="ECO:0000313" key="6">
    <source>
        <dbReference type="EMBL" id="SUZ66174.1"/>
    </source>
</evidence>
<dbReference type="InterPro" id="IPR004467">
    <property type="entry name" value="Or_phspho_trans_dom"/>
</dbReference>
<keyword evidence="5" id="KW-0665">Pyrimidine biosynthesis</keyword>
<dbReference type="PANTHER" id="PTHR19278:SF9">
    <property type="entry name" value="URIDINE 5'-MONOPHOSPHATE SYNTHASE"/>
    <property type="match status" value="1"/>
</dbReference>
<dbReference type="AlphaFoldDB" id="A0A381PHR9"/>
<feature type="non-terminal residue" evidence="6">
    <location>
        <position position="1"/>
    </location>
</feature>
<dbReference type="GO" id="GO:0044205">
    <property type="term" value="P:'de novo' UMP biosynthetic process"/>
    <property type="evidence" value="ECO:0007669"/>
    <property type="project" value="UniProtKB-UniPathway"/>
</dbReference>
<reference evidence="6" key="1">
    <citation type="submission" date="2018-05" db="EMBL/GenBank/DDBJ databases">
        <authorList>
            <person name="Lanie J.A."/>
            <person name="Ng W.-L."/>
            <person name="Kazmierczak K.M."/>
            <person name="Andrzejewski T.M."/>
            <person name="Davidsen T.M."/>
            <person name="Wayne K.J."/>
            <person name="Tettelin H."/>
            <person name="Glass J.I."/>
            <person name="Rusch D."/>
            <person name="Podicherti R."/>
            <person name="Tsui H.-C.T."/>
            <person name="Winkler M.E."/>
        </authorList>
    </citation>
    <scope>NUCLEOTIDE SEQUENCE</scope>
</reference>
<dbReference type="PANTHER" id="PTHR19278">
    <property type="entry name" value="OROTATE PHOSPHORIBOSYLTRANSFERASE"/>
    <property type="match status" value="1"/>
</dbReference>
<dbReference type="InterPro" id="IPR000836">
    <property type="entry name" value="PRTase_dom"/>
</dbReference>
<protein>
    <recommendedName>
        <fullName evidence="2">orotate phosphoribosyltransferase</fullName>
        <ecNumber evidence="2">2.4.2.10</ecNumber>
    </recommendedName>
</protein>
<dbReference type="SUPFAM" id="SSF53271">
    <property type="entry name" value="PRTase-like"/>
    <property type="match status" value="1"/>
</dbReference>
<evidence type="ECO:0000256" key="3">
    <source>
        <dbReference type="ARBA" id="ARBA00022676"/>
    </source>
</evidence>
<proteinExistence type="inferred from homology"/>